<feature type="region of interest" description="Disordered" evidence="1">
    <location>
        <begin position="89"/>
        <end position="122"/>
    </location>
</feature>
<feature type="compositionally biased region" description="Polar residues" evidence="1">
    <location>
        <begin position="416"/>
        <end position="436"/>
    </location>
</feature>
<accession>A0A0F7ZGA2</accession>
<dbReference type="OrthoDB" id="5152741at2759"/>
<protein>
    <submittedName>
        <fullName evidence="2">Uncharacterized protein</fullName>
    </submittedName>
</protein>
<evidence type="ECO:0000313" key="2">
    <source>
        <dbReference type="EMBL" id="KJZ70536.1"/>
    </source>
</evidence>
<sequence length="566" mass="61998">MAPALDGATKAAIAFMGATVAAPAAKKVVEEVVEYAQKADDSGNQQADVVEPGLSEGVSASLAQGQSSPSACADSRVAYDKAVKSAAEQLASSKMSKPRSFSPPPSRRPKCHVHVTSGRSGPGIQVDLPFPWGIVAFAGSGIFSGNSPAEYKTVSEDEVAGNNASTHTAAASAQARGQSPNSSDSEDDADTSQGGAEAKERKLAEISQTKLRNLLKTDGEEIYKKLKEKAGAEFAQGSGRTMWSNKDYRVDAGHFDRKNGMRNWELQVNREAGQGTKSQIRGKRATHKKLYKDVWDVQNPPAYDKWLETVLDAKRFKKIKTNKISYLQEALNGKMKAALIGSDPSAISSYVGLAKRCDSLSSQMELLGQWKRPRGNTKSSDNYDNHENHGGQAAQKHSGQKTEVRREDMMEWEPTPQASAKVNSARTRSDKNTYGYQSKRPEDQVLLGKRAKWVDQAEMDARYREGRCLRCGRDNCRIERCPLAAPIRPANATRRTQVNAVAPSRPAVTKAEIAEDDAITHNGGKDRWRLRGLDVLVFSILVEATCYSYSCVYRRERPPKGRERVM</sequence>
<feature type="region of interest" description="Disordered" evidence="1">
    <location>
        <begin position="368"/>
        <end position="436"/>
    </location>
</feature>
<organism evidence="2 3">
    <name type="scientific">Hirsutella minnesotensis 3608</name>
    <dbReference type="NCBI Taxonomy" id="1043627"/>
    <lineage>
        <taxon>Eukaryota</taxon>
        <taxon>Fungi</taxon>
        <taxon>Dikarya</taxon>
        <taxon>Ascomycota</taxon>
        <taxon>Pezizomycotina</taxon>
        <taxon>Sordariomycetes</taxon>
        <taxon>Hypocreomycetidae</taxon>
        <taxon>Hypocreales</taxon>
        <taxon>Ophiocordycipitaceae</taxon>
        <taxon>Hirsutella</taxon>
    </lineage>
</organism>
<feature type="compositionally biased region" description="Basic and acidic residues" evidence="1">
    <location>
        <begin position="400"/>
        <end position="409"/>
    </location>
</feature>
<feature type="region of interest" description="Disordered" evidence="1">
    <location>
        <begin position="158"/>
        <end position="204"/>
    </location>
</feature>
<dbReference type="Proteomes" id="UP000054481">
    <property type="component" value="Unassembled WGS sequence"/>
</dbReference>
<evidence type="ECO:0000256" key="1">
    <source>
        <dbReference type="SAM" id="MobiDB-lite"/>
    </source>
</evidence>
<name>A0A0F7ZGA2_9HYPO</name>
<proteinExistence type="predicted"/>
<reference evidence="2 3" key="1">
    <citation type="journal article" date="2014" name="Genome Biol. Evol.">
        <title>Comparative genomics and transcriptomics analyses reveal divergent lifestyle features of nematode endoparasitic fungus Hirsutella minnesotensis.</title>
        <authorList>
            <person name="Lai Y."/>
            <person name="Liu K."/>
            <person name="Zhang X."/>
            <person name="Zhang X."/>
            <person name="Li K."/>
            <person name="Wang N."/>
            <person name="Shu C."/>
            <person name="Wu Y."/>
            <person name="Wang C."/>
            <person name="Bushley K.E."/>
            <person name="Xiang M."/>
            <person name="Liu X."/>
        </authorList>
    </citation>
    <scope>NUCLEOTIDE SEQUENCE [LARGE SCALE GENOMIC DNA]</scope>
    <source>
        <strain evidence="2 3">3608</strain>
    </source>
</reference>
<feature type="compositionally biased region" description="Low complexity" evidence="1">
    <location>
        <begin position="160"/>
        <end position="178"/>
    </location>
</feature>
<gene>
    <name evidence="2" type="ORF">HIM_10080</name>
</gene>
<keyword evidence="3" id="KW-1185">Reference proteome</keyword>
<dbReference type="AlphaFoldDB" id="A0A0F7ZGA2"/>
<dbReference type="EMBL" id="KQ030620">
    <property type="protein sequence ID" value="KJZ70536.1"/>
    <property type="molecule type" value="Genomic_DNA"/>
</dbReference>
<evidence type="ECO:0000313" key="3">
    <source>
        <dbReference type="Proteomes" id="UP000054481"/>
    </source>
</evidence>